<evidence type="ECO:0000256" key="1">
    <source>
        <dbReference type="SAM" id="Phobius"/>
    </source>
</evidence>
<dbReference type="EMBL" id="JASAYJ010000017">
    <property type="protein sequence ID" value="MDP8187690.1"/>
    <property type="molecule type" value="Genomic_DNA"/>
</dbReference>
<keyword evidence="1" id="KW-0472">Membrane</keyword>
<accession>A0AAW8CP22</accession>
<name>A0AAW8CP22_9PAST</name>
<dbReference type="RefSeq" id="WP_211598826.1">
    <property type="nucleotide sequence ID" value="NZ_JAGRQI010000018.1"/>
</dbReference>
<dbReference type="AlphaFoldDB" id="A0AAW8CP22"/>
<dbReference type="Proteomes" id="UP001230466">
    <property type="component" value="Unassembled WGS sequence"/>
</dbReference>
<sequence>MNIKKLIVPTIAALTIGYLSYYYSNYYKQDKVSDIENKIIGQWDCNLHIGAKNGNIKFQYNFREDHSFSNIISLDLFGNPNKYYSIKVTGHFQAEKENLRLNEEACEVVNRSTDTQYTPSNIEEKLSDCENNTSSDNASVFPVLSLNDTEMSLKATPKGRWICEKIK</sequence>
<feature type="transmembrane region" description="Helical" evidence="1">
    <location>
        <begin position="6"/>
        <end position="23"/>
    </location>
</feature>
<protein>
    <submittedName>
        <fullName evidence="2">Uncharacterized protein</fullName>
    </submittedName>
</protein>
<evidence type="ECO:0000313" key="3">
    <source>
        <dbReference type="Proteomes" id="UP001230466"/>
    </source>
</evidence>
<comment type="caution">
    <text evidence="2">The sequence shown here is derived from an EMBL/GenBank/DDBJ whole genome shotgun (WGS) entry which is preliminary data.</text>
</comment>
<gene>
    <name evidence="2" type="ORF">QJU78_07905</name>
</gene>
<reference evidence="2" key="1">
    <citation type="journal article" date="2023" name="Front. Microbiol.">
        <title>Phylogeography and host specificity of Pasteurellaceae pathogenic to sea-farmed fish in the north-east Atlantic.</title>
        <authorList>
            <person name="Gulla S."/>
            <person name="Colquhoun D.J."/>
            <person name="Olsen A.B."/>
            <person name="Spilsberg B."/>
            <person name="Lagesen K."/>
            <person name="Aakesson C.P."/>
            <person name="Strom S."/>
            <person name="Manji F."/>
            <person name="Birkbeck T.H."/>
            <person name="Nilsen H.K."/>
        </authorList>
    </citation>
    <scope>NUCLEOTIDE SEQUENCE</scope>
    <source>
        <strain evidence="2">VIB1234</strain>
    </source>
</reference>
<keyword evidence="1" id="KW-0812">Transmembrane</keyword>
<organism evidence="2 3">
    <name type="scientific">Pasteurella atlantica</name>
    <dbReference type="NCBI Taxonomy" id="2827233"/>
    <lineage>
        <taxon>Bacteria</taxon>
        <taxon>Pseudomonadati</taxon>
        <taxon>Pseudomonadota</taxon>
        <taxon>Gammaproteobacteria</taxon>
        <taxon>Pasteurellales</taxon>
        <taxon>Pasteurellaceae</taxon>
        <taxon>Pasteurella</taxon>
    </lineage>
</organism>
<evidence type="ECO:0000313" key="2">
    <source>
        <dbReference type="EMBL" id="MDP8187690.1"/>
    </source>
</evidence>
<keyword evidence="1" id="KW-1133">Transmembrane helix</keyword>
<proteinExistence type="predicted"/>